<feature type="region of interest" description="Disordered" evidence="1">
    <location>
        <begin position="1"/>
        <end position="47"/>
    </location>
</feature>
<evidence type="ECO:0000256" key="1">
    <source>
        <dbReference type="SAM" id="MobiDB-lite"/>
    </source>
</evidence>
<dbReference type="RefSeq" id="WP_023874311.1">
    <property type="nucleotide sequence ID" value="NC_023018.2"/>
</dbReference>
<gene>
    <name evidence="2" type="ORF">NCTC13160_00395</name>
</gene>
<evidence type="ECO:0000313" key="3">
    <source>
        <dbReference type="Proteomes" id="UP000254573"/>
    </source>
</evidence>
<accession>A0A378YDL9</accession>
<dbReference type="STRING" id="93220.A6P55_23030"/>
<dbReference type="AlphaFoldDB" id="A0A378YDL9"/>
<dbReference type="KEGG" id="prb:X636_22775"/>
<sequence>MQGNIPQGGTAPKSDSLGQSRDAGRTAYRSAPSAEGSGEPDATSAARWVDQFGSAPLSPVHALALVNAAHGITDAAAGAARALDWLTPDAFHATLRQQETNDANAARQG</sequence>
<organism evidence="2 3">
    <name type="scientific">Pandoraea pnomenusa</name>
    <dbReference type="NCBI Taxonomy" id="93220"/>
    <lineage>
        <taxon>Bacteria</taxon>
        <taxon>Pseudomonadati</taxon>
        <taxon>Pseudomonadota</taxon>
        <taxon>Betaproteobacteria</taxon>
        <taxon>Burkholderiales</taxon>
        <taxon>Burkholderiaceae</taxon>
        <taxon>Pandoraea</taxon>
    </lineage>
</organism>
<evidence type="ECO:0000313" key="2">
    <source>
        <dbReference type="EMBL" id="SUA74601.1"/>
    </source>
</evidence>
<dbReference type="GeneID" id="57198890"/>
<dbReference type="KEGG" id="ppnm:LV28_01980"/>
<dbReference type="EMBL" id="UGSG01000001">
    <property type="protein sequence ID" value="SUA74601.1"/>
    <property type="molecule type" value="Genomic_DNA"/>
</dbReference>
<reference evidence="2 3" key="1">
    <citation type="submission" date="2018-06" db="EMBL/GenBank/DDBJ databases">
        <authorList>
            <consortium name="Pathogen Informatics"/>
            <person name="Doyle S."/>
        </authorList>
    </citation>
    <scope>NUCLEOTIDE SEQUENCE [LARGE SCALE GENOMIC DNA]</scope>
    <source>
        <strain evidence="2 3">NCTC13160</strain>
    </source>
</reference>
<dbReference type="Proteomes" id="UP000254573">
    <property type="component" value="Unassembled WGS sequence"/>
</dbReference>
<protein>
    <submittedName>
        <fullName evidence="2">Uncharacterized protein</fullName>
    </submittedName>
</protein>
<proteinExistence type="predicted"/>
<dbReference type="OrthoDB" id="9934994at2"/>
<name>A0A378YDL9_9BURK</name>